<protein>
    <recommendedName>
        <fullName evidence="4">RDD family protein</fullName>
    </recommendedName>
</protein>
<keyword evidence="1" id="KW-0472">Membrane</keyword>
<sequence length="84" mass="10121">MNNEILIEHSHKKTRFSNLILDIVSFWVLWILHGILFENWIKSITGEGSVTNNIIYFFVFYFLYYFIMEFLFGRTIGKFLTEEA</sequence>
<evidence type="ECO:0000256" key="1">
    <source>
        <dbReference type="SAM" id="Phobius"/>
    </source>
</evidence>
<dbReference type="Proteomes" id="UP000321945">
    <property type="component" value="Unassembled WGS sequence"/>
</dbReference>
<reference evidence="2 3" key="1">
    <citation type="submission" date="2019-08" db="EMBL/GenBank/DDBJ databases">
        <title>Genome of Aequorivita lipolytica Y10-2 (type strain).</title>
        <authorList>
            <person name="Bowman J.P."/>
        </authorList>
    </citation>
    <scope>NUCLEOTIDE SEQUENCE [LARGE SCALE GENOMIC DNA]</scope>
    <source>
        <strain evidence="2 3">Y10-2</strain>
    </source>
</reference>
<evidence type="ECO:0008006" key="4">
    <source>
        <dbReference type="Google" id="ProtNLM"/>
    </source>
</evidence>
<feature type="transmembrane region" description="Helical" evidence="1">
    <location>
        <begin position="20"/>
        <end position="41"/>
    </location>
</feature>
<evidence type="ECO:0000313" key="3">
    <source>
        <dbReference type="Proteomes" id="UP000321945"/>
    </source>
</evidence>
<dbReference type="OrthoDB" id="762068at2"/>
<feature type="transmembrane region" description="Helical" evidence="1">
    <location>
        <begin position="53"/>
        <end position="72"/>
    </location>
</feature>
<evidence type="ECO:0000313" key="2">
    <source>
        <dbReference type="EMBL" id="TXD70055.1"/>
    </source>
</evidence>
<accession>A0A5C6YSV0</accession>
<comment type="caution">
    <text evidence="2">The sequence shown here is derived from an EMBL/GenBank/DDBJ whole genome shotgun (WGS) entry which is preliminary data.</text>
</comment>
<dbReference type="AlphaFoldDB" id="A0A5C6YSV0"/>
<name>A0A5C6YSV0_9FLAO</name>
<keyword evidence="3" id="KW-1185">Reference proteome</keyword>
<gene>
    <name evidence="2" type="ORF">ESV24_02470</name>
</gene>
<dbReference type="EMBL" id="VORU01000002">
    <property type="protein sequence ID" value="TXD70055.1"/>
    <property type="molecule type" value="Genomic_DNA"/>
</dbReference>
<keyword evidence="1" id="KW-1133">Transmembrane helix</keyword>
<proteinExistence type="predicted"/>
<organism evidence="2 3">
    <name type="scientific">Aequorivita lipolytica</name>
    <dbReference type="NCBI Taxonomy" id="153267"/>
    <lineage>
        <taxon>Bacteria</taxon>
        <taxon>Pseudomonadati</taxon>
        <taxon>Bacteroidota</taxon>
        <taxon>Flavobacteriia</taxon>
        <taxon>Flavobacteriales</taxon>
        <taxon>Flavobacteriaceae</taxon>
        <taxon>Aequorivita</taxon>
    </lineage>
</organism>
<keyword evidence="1" id="KW-0812">Transmembrane</keyword>
<dbReference type="RefSeq" id="WP_111814999.1">
    <property type="nucleotide sequence ID" value="NZ_UEFO01000003.1"/>
</dbReference>